<dbReference type="SUPFAM" id="SSF55811">
    <property type="entry name" value="Nudix"/>
    <property type="match status" value="1"/>
</dbReference>
<proteinExistence type="predicted"/>
<reference evidence="2" key="1">
    <citation type="submission" date="2020-04" db="EMBL/GenBank/DDBJ databases">
        <title>Draft genome resource of the tomato pathogen Pseudocercospora fuligena.</title>
        <authorList>
            <person name="Zaccaron A."/>
        </authorList>
    </citation>
    <scope>NUCLEOTIDE SEQUENCE</scope>
    <source>
        <strain evidence="2">PF001</strain>
    </source>
</reference>
<dbReference type="CDD" id="cd03676">
    <property type="entry name" value="NUDIX_Tnr3_like"/>
    <property type="match status" value="1"/>
</dbReference>
<dbReference type="InterPro" id="IPR000086">
    <property type="entry name" value="NUDIX_hydrolase_dom"/>
</dbReference>
<evidence type="ECO:0000313" key="3">
    <source>
        <dbReference type="Proteomes" id="UP000660729"/>
    </source>
</evidence>
<accession>A0A8H6RDX1</accession>
<feature type="domain" description="Nudix hydrolase" evidence="1">
    <location>
        <begin position="130"/>
        <end position="278"/>
    </location>
</feature>
<dbReference type="PROSITE" id="PS51462">
    <property type="entry name" value="NUDIX"/>
    <property type="match status" value="1"/>
</dbReference>
<dbReference type="Gene3D" id="3.90.79.10">
    <property type="entry name" value="Nucleoside Triphosphate Pyrophosphohydrolase"/>
    <property type="match status" value="1"/>
</dbReference>
<dbReference type="Proteomes" id="UP000660729">
    <property type="component" value="Unassembled WGS sequence"/>
</dbReference>
<dbReference type="InterPro" id="IPR015797">
    <property type="entry name" value="NUDIX_hydrolase-like_dom_sf"/>
</dbReference>
<dbReference type="GO" id="GO:0044715">
    <property type="term" value="F:8-oxo-dGDP phosphatase activity"/>
    <property type="evidence" value="ECO:0007669"/>
    <property type="project" value="UniProtKB-ARBA"/>
</dbReference>
<protein>
    <recommendedName>
        <fullName evidence="1">Nudix hydrolase domain-containing protein</fullName>
    </recommendedName>
</protein>
<dbReference type="OrthoDB" id="10261522at2759"/>
<dbReference type="PANTHER" id="PTHR13622">
    <property type="entry name" value="THIAMIN PYROPHOSPHOKINASE"/>
    <property type="match status" value="1"/>
</dbReference>
<dbReference type="AlphaFoldDB" id="A0A8H6RDX1"/>
<gene>
    <name evidence="2" type="ORF">HII31_09775</name>
</gene>
<name>A0A8H6RDX1_9PEZI</name>
<dbReference type="FunFam" id="3.90.79.10:FF:000019">
    <property type="entry name" value="Thiamin pyrophosphokinase, putative"/>
    <property type="match status" value="1"/>
</dbReference>
<sequence length="312" mass="34846">MNRRSFLPVIHATDDFPYGPAADDYYSFYLPNDDQPHGLMLPEIVAKMPWTSQFVVKHDHPRSVSVFDTSNGKDTATAINKALQEVIDQAVDQKLFHVLNGQHSEPFAIAGARYGSPVKLERFATPLFGITTRGAHLVAYTQTDDEMRLWIPRRAPHLYICPGMLDSTVAGGVKSGVPPMQTIVEESDEEASLPEELIRKHAKCRGVVSHMSLTGSLFPGEKGLVCPDYVYVYDIELPLTIVPKPHDDEVSGFTSMTVEEVSRAMLNGEFKPDAAAVIVEFFIRHGIVTPENEPNFVEINMRLHRRLPFRTG</sequence>
<comment type="caution">
    <text evidence="2">The sequence shown here is derived from an EMBL/GenBank/DDBJ whole genome shotgun (WGS) entry which is preliminary data.</text>
</comment>
<dbReference type="PANTHER" id="PTHR13622:SF8">
    <property type="entry name" value="THIAMIN PYROPHOSPHOKINASE 1"/>
    <property type="match status" value="1"/>
</dbReference>
<evidence type="ECO:0000259" key="1">
    <source>
        <dbReference type="PROSITE" id="PS51462"/>
    </source>
</evidence>
<keyword evidence="3" id="KW-1185">Reference proteome</keyword>
<evidence type="ECO:0000313" key="2">
    <source>
        <dbReference type="EMBL" id="KAF7188852.1"/>
    </source>
</evidence>
<dbReference type="EMBL" id="JABCIY010000204">
    <property type="protein sequence ID" value="KAF7188852.1"/>
    <property type="molecule type" value="Genomic_DNA"/>
</dbReference>
<organism evidence="2 3">
    <name type="scientific">Pseudocercospora fuligena</name>
    <dbReference type="NCBI Taxonomy" id="685502"/>
    <lineage>
        <taxon>Eukaryota</taxon>
        <taxon>Fungi</taxon>
        <taxon>Dikarya</taxon>
        <taxon>Ascomycota</taxon>
        <taxon>Pezizomycotina</taxon>
        <taxon>Dothideomycetes</taxon>
        <taxon>Dothideomycetidae</taxon>
        <taxon>Mycosphaerellales</taxon>
        <taxon>Mycosphaerellaceae</taxon>
        <taxon>Pseudocercospora</taxon>
    </lineage>
</organism>